<evidence type="ECO:0000313" key="2">
    <source>
        <dbReference type="Proteomes" id="UP000599074"/>
    </source>
</evidence>
<accession>A0A8J3TCR2</accession>
<dbReference type="EMBL" id="BOON01000041">
    <property type="protein sequence ID" value="GII24760.1"/>
    <property type="molecule type" value="Genomic_DNA"/>
</dbReference>
<organism evidence="1 2">
    <name type="scientific">Planosporangium mesophilum</name>
    <dbReference type="NCBI Taxonomy" id="689768"/>
    <lineage>
        <taxon>Bacteria</taxon>
        <taxon>Bacillati</taxon>
        <taxon>Actinomycetota</taxon>
        <taxon>Actinomycetes</taxon>
        <taxon>Micromonosporales</taxon>
        <taxon>Micromonosporaceae</taxon>
        <taxon>Planosporangium</taxon>
    </lineage>
</organism>
<comment type="caution">
    <text evidence="1">The sequence shown here is derived from an EMBL/GenBank/DDBJ whole genome shotgun (WGS) entry which is preliminary data.</text>
</comment>
<evidence type="ECO:0000313" key="1">
    <source>
        <dbReference type="EMBL" id="GII24760.1"/>
    </source>
</evidence>
<proteinExistence type="predicted"/>
<name>A0A8J3TCR2_9ACTN</name>
<dbReference type="RefSeq" id="WP_168117225.1">
    <property type="nucleotide sequence ID" value="NZ_BOON01000041.1"/>
</dbReference>
<dbReference type="Proteomes" id="UP000599074">
    <property type="component" value="Unassembled WGS sequence"/>
</dbReference>
<reference evidence="1" key="1">
    <citation type="submission" date="2021-01" db="EMBL/GenBank/DDBJ databases">
        <title>Whole genome shotgun sequence of Planosporangium mesophilum NBRC 109066.</title>
        <authorList>
            <person name="Komaki H."/>
            <person name="Tamura T."/>
        </authorList>
    </citation>
    <scope>NUCLEOTIDE SEQUENCE</scope>
    <source>
        <strain evidence="1">NBRC 109066</strain>
    </source>
</reference>
<gene>
    <name evidence="1" type="ORF">Pme01_43570</name>
</gene>
<dbReference type="AlphaFoldDB" id="A0A8J3TCR2"/>
<protein>
    <submittedName>
        <fullName evidence="1">Uncharacterized protein</fullName>
    </submittedName>
</protein>
<sequence length="45" mass="5191">MPLKTLDIAEPRLVGRDLLGRDFAELRLRRDQMAGAFEYDHLSFG</sequence>
<keyword evidence="2" id="KW-1185">Reference proteome</keyword>